<dbReference type="EMBL" id="OW240917">
    <property type="protein sequence ID" value="CAH2300554.1"/>
    <property type="molecule type" value="Genomic_DNA"/>
</dbReference>
<keyword evidence="1" id="KW-0175">Coiled coil</keyword>
<keyword evidence="3" id="KW-1185">Reference proteome</keyword>
<evidence type="ECO:0000313" key="3">
    <source>
        <dbReference type="Proteomes" id="UP001295444"/>
    </source>
</evidence>
<dbReference type="Proteomes" id="UP001295444">
    <property type="component" value="Chromosome 06"/>
</dbReference>
<evidence type="ECO:0000313" key="2">
    <source>
        <dbReference type="EMBL" id="CAH2300554.1"/>
    </source>
</evidence>
<feature type="non-terminal residue" evidence="2">
    <location>
        <position position="115"/>
    </location>
</feature>
<organism evidence="2 3">
    <name type="scientific">Pelobates cultripes</name>
    <name type="common">Western spadefoot toad</name>
    <dbReference type="NCBI Taxonomy" id="61616"/>
    <lineage>
        <taxon>Eukaryota</taxon>
        <taxon>Metazoa</taxon>
        <taxon>Chordata</taxon>
        <taxon>Craniata</taxon>
        <taxon>Vertebrata</taxon>
        <taxon>Euteleostomi</taxon>
        <taxon>Amphibia</taxon>
        <taxon>Batrachia</taxon>
        <taxon>Anura</taxon>
        <taxon>Pelobatoidea</taxon>
        <taxon>Pelobatidae</taxon>
        <taxon>Pelobates</taxon>
    </lineage>
</organism>
<reference evidence="2" key="1">
    <citation type="submission" date="2022-03" db="EMBL/GenBank/DDBJ databases">
        <authorList>
            <person name="Alioto T."/>
            <person name="Alioto T."/>
            <person name="Gomez Garrido J."/>
        </authorList>
    </citation>
    <scope>NUCLEOTIDE SEQUENCE</scope>
</reference>
<gene>
    <name evidence="2" type="ORF">PECUL_23A042814</name>
</gene>
<accession>A0AAD1W993</accession>
<proteinExistence type="predicted"/>
<feature type="coiled-coil region" evidence="1">
    <location>
        <begin position="4"/>
        <end position="31"/>
    </location>
</feature>
<name>A0AAD1W993_PELCU</name>
<protein>
    <submittedName>
        <fullName evidence="2">Uncharacterized protein</fullName>
    </submittedName>
</protein>
<dbReference type="AlphaFoldDB" id="A0AAD1W993"/>
<sequence>QTEIRILQQMIEAVETRESDQENKLQTTQSQVDNLAQLVQPLTRSITSLETCHRRQNIHLRGIPEKVGGDALLPLSQLLPSIGLEGGTDQTLPISALRVHKAVATPPGAPRDTIA</sequence>
<evidence type="ECO:0000256" key="1">
    <source>
        <dbReference type="SAM" id="Coils"/>
    </source>
</evidence>
<feature type="non-terminal residue" evidence="2">
    <location>
        <position position="1"/>
    </location>
</feature>